<evidence type="ECO:0000313" key="3">
    <source>
        <dbReference type="EMBL" id="KAK7511044.1"/>
    </source>
</evidence>
<dbReference type="CDD" id="cd03419">
    <property type="entry name" value="GRX_GRXh_1_2_like"/>
    <property type="match status" value="1"/>
</dbReference>
<reference evidence="3 4" key="1">
    <citation type="submission" date="2024-04" db="EMBL/GenBank/DDBJ databases">
        <title>Phyllosticta paracitricarpa is synonymous to the EU quarantine fungus P. citricarpa based on phylogenomic analyses.</title>
        <authorList>
            <consortium name="Lawrence Berkeley National Laboratory"/>
            <person name="Van Ingen-Buijs V.A."/>
            <person name="Van Westerhoven A.C."/>
            <person name="Haridas S."/>
            <person name="Skiadas P."/>
            <person name="Martin F."/>
            <person name="Groenewald J.Z."/>
            <person name="Crous P.W."/>
            <person name="Seidl M.F."/>
        </authorList>
    </citation>
    <scope>NUCLEOTIDE SEQUENCE [LARGE SCALE GENOMIC DNA]</scope>
    <source>
        <strain evidence="3 4">CBS 123371</strain>
    </source>
</reference>
<dbReference type="InterPro" id="IPR002109">
    <property type="entry name" value="Glutaredoxin"/>
</dbReference>
<protein>
    <submittedName>
        <fullName evidence="3">Thioredoxin-like protein</fullName>
    </submittedName>
</protein>
<dbReference type="PANTHER" id="PTHR45694">
    <property type="entry name" value="GLUTAREDOXIN 2"/>
    <property type="match status" value="1"/>
</dbReference>
<organism evidence="3 4">
    <name type="scientific">Phyllosticta citriasiana</name>
    <dbReference type="NCBI Taxonomy" id="595635"/>
    <lineage>
        <taxon>Eukaryota</taxon>
        <taxon>Fungi</taxon>
        <taxon>Dikarya</taxon>
        <taxon>Ascomycota</taxon>
        <taxon>Pezizomycotina</taxon>
        <taxon>Dothideomycetes</taxon>
        <taxon>Dothideomycetes incertae sedis</taxon>
        <taxon>Botryosphaeriales</taxon>
        <taxon>Phyllostictaceae</taxon>
        <taxon>Phyllosticta</taxon>
    </lineage>
</organism>
<dbReference type="NCBIfam" id="TIGR02180">
    <property type="entry name" value="GRX_euk"/>
    <property type="match status" value="1"/>
</dbReference>
<accession>A0ABR1KEG4</accession>
<evidence type="ECO:0000256" key="1">
    <source>
        <dbReference type="SAM" id="MobiDB-lite"/>
    </source>
</evidence>
<name>A0ABR1KEG4_9PEZI</name>
<evidence type="ECO:0000313" key="4">
    <source>
        <dbReference type="Proteomes" id="UP001363622"/>
    </source>
</evidence>
<dbReference type="InterPro" id="IPR011899">
    <property type="entry name" value="Glutaredoxin_euk/vir"/>
</dbReference>
<dbReference type="PANTHER" id="PTHR45694:SF5">
    <property type="entry name" value="GLUTAREDOXIN 2"/>
    <property type="match status" value="1"/>
</dbReference>
<dbReference type="Pfam" id="PF00462">
    <property type="entry name" value="Glutaredoxin"/>
    <property type="match status" value="1"/>
</dbReference>
<comment type="caution">
    <text evidence="3">The sequence shown here is derived from an EMBL/GenBank/DDBJ whole genome shotgun (WGS) entry which is preliminary data.</text>
</comment>
<feature type="domain" description="Glutaredoxin" evidence="2">
    <location>
        <begin position="205"/>
        <end position="270"/>
    </location>
</feature>
<gene>
    <name evidence="3" type="ORF">IWZ03DRAFT_73745</name>
</gene>
<keyword evidence="4" id="KW-1185">Reference proteome</keyword>
<dbReference type="InterPro" id="IPR036249">
    <property type="entry name" value="Thioredoxin-like_sf"/>
</dbReference>
<evidence type="ECO:0000259" key="2">
    <source>
        <dbReference type="Pfam" id="PF00462"/>
    </source>
</evidence>
<sequence length="322" mass="34992">MATLRSQRRFKILGLVVFLAVLTILYITSAARQTRESDFYRKTQYALTQREKNNNAQPHVQPKMATSDDDVSKRLKAAEDKAKKSANFKGDRIQEVVAAGKADQEKDRVIGKAEANSVKVAKSDASSEQDEITGERSVAGRVIMKDGKSDSVDGVARVGNVGDSVRAASANGAKSSSDASSSVDQTDEDKEAEEELNAILKKSPIIIFSKSYCGFSAKAKRILLEEYSIKPAPYVVELDKHPLGSAIQTALAKSTGRRTVPNILINGRSIGGGDDVEALHLKGKLEETVRSMGGKRIVEAKATADKPTEKEGLRRVRVKRNM</sequence>
<dbReference type="PROSITE" id="PS51354">
    <property type="entry name" value="GLUTAREDOXIN_2"/>
    <property type="match status" value="1"/>
</dbReference>
<dbReference type="Gene3D" id="3.40.30.10">
    <property type="entry name" value="Glutaredoxin"/>
    <property type="match status" value="1"/>
</dbReference>
<dbReference type="SUPFAM" id="SSF52833">
    <property type="entry name" value="Thioredoxin-like"/>
    <property type="match status" value="1"/>
</dbReference>
<dbReference type="PRINTS" id="PR00160">
    <property type="entry name" value="GLUTAREDOXIN"/>
</dbReference>
<feature type="compositionally biased region" description="Low complexity" evidence="1">
    <location>
        <begin position="167"/>
        <end position="182"/>
    </location>
</feature>
<feature type="region of interest" description="Disordered" evidence="1">
    <location>
        <begin position="50"/>
        <end position="70"/>
    </location>
</feature>
<dbReference type="EMBL" id="JBBPHU010000013">
    <property type="protein sequence ID" value="KAK7511044.1"/>
    <property type="molecule type" value="Genomic_DNA"/>
</dbReference>
<dbReference type="InterPro" id="IPR014025">
    <property type="entry name" value="Glutaredoxin_subgr"/>
</dbReference>
<dbReference type="Proteomes" id="UP001363622">
    <property type="component" value="Unassembled WGS sequence"/>
</dbReference>
<feature type="region of interest" description="Disordered" evidence="1">
    <location>
        <begin position="167"/>
        <end position="191"/>
    </location>
</feature>
<proteinExistence type="predicted"/>